<dbReference type="Pfam" id="PF00561">
    <property type="entry name" value="Abhydrolase_1"/>
    <property type="match status" value="1"/>
</dbReference>
<dbReference type="InterPro" id="IPR029058">
    <property type="entry name" value="AB_hydrolase_fold"/>
</dbReference>
<dbReference type="SUPFAM" id="SSF53474">
    <property type="entry name" value="alpha/beta-Hydrolases"/>
    <property type="match status" value="1"/>
</dbReference>
<organism evidence="2">
    <name type="scientific">marine metagenome</name>
    <dbReference type="NCBI Taxonomy" id="408172"/>
    <lineage>
        <taxon>unclassified sequences</taxon>
        <taxon>metagenomes</taxon>
        <taxon>ecological metagenomes</taxon>
    </lineage>
</organism>
<dbReference type="Gene3D" id="3.40.50.1820">
    <property type="entry name" value="alpha/beta hydrolase"/>
    <property type="match status" value="1"/>
</dbReference>
<evidence type="ECO:0000313" key="2">
    <source>
        <dbReference type="EMBL" id="SUZ52745.1"/>
    </source>
</evidence>
<dbReference type="PANTHER" id="PTHR43194:SF2">
    <property type="entry name" value="PEROXISOMAL MEMBRANE PROTEIN LPX1"/>
    <property type="match status" value="1"/>
</dbReference>
<dbReference type="InterPro" id="IPR000073">
    <property type="entry name" value="AB_hydrolase_1"/>
</dbReference>
<accession>A0A381NDV7</accession>
<dbReference type="PANTHER" id="PTHR43194">
    <property type="entry name" value="HYDROLASE ALPHA/BETA FOLD FAMILY"/>
    <property type="match status" value="1"/>
</dbReference>
<dbReference type="AlphaFoldDB" id="A0A381NDV7"/>
<feature type="domain" description="AB hydrolase-1" evidence="1">
    <location>
        <begin position="61"/>
        <end position="155"/>
    </location>
</feature>
<dbReference type="PRINTS" id="PR00111">
    <property type="entry name" value="ABHYDROLASE"/>
</dbReference>
<proteinExistence type="predicted"/>
<reference evidence="2" key="1">
    <citation type="submission" date="2018-05" db="EMBL/GenBank/DDBJ databases">
        <authorList>
            <person name="Lanie J.A."/>
            <person name="Ng W.-L."/>
            <person name="Kazmierczak K.M."/>
            <person name="Andrzejewski T.M."/>
            <person name="Davidsen T.M."/>
            <person name="Wayne K.J."/>
            <person name="Tettelin H."/>
            <person name="Glass J.I."/>
            <person name="Rusch D."/>
            <person name="Podicherti R."/>
            <person name="Tsui H.-C.T."/>
            <person name="Winkler M.E."/>
        </authorList>
    </citation>
    <scope>NUCLEOTIDE SEQUENCE</scope>
</reference>
<dbReference type="EMBL" id="UINC01000292">
    <property type="protein sequence ID" value="SUZ52745.1"/>
    <property type="molecule type" value="Genomic_DNA"/>
</dbReference>
<gene>
    <name evidence="2" type="ORF">METZ01_LOCUS5599</name>
</gene>
<name>A0A381NDV7_9ZZZZ</name>
<sequence>VSEVDTARRGITHGSRINEFFRRTIALDTGVSMSFVAKDGVDIHYDTYRGEGEKSRSWLTFAHGAGGNAASWWQQVPYFFDDYDIMTFDHRAFGRSRCRDEEFDPDLFADDLRSVLDAEGIDRTALCCQSMGGRTGLDFALFEPDRVSALVMSHTVGGLSSEAIDEVRRSHERPQPTQPFGSWAVALDLPEKNRALSHLYNCIGAMNLDFSRVGLGGLRSRGKQIDSTEMIAFKTPTLFITADKDVVVPPRVVEIGAAMVPGATLVNLGDAGHSSYFEIPDQFNRVVREFLQSHQ</sequence>
<evidence type="ECO:0000259" key="1">
    <source>
        <dbReference type="Pfam" id="PF00561"/>
    </source>
</evidence>
<protein>
    <recommendedName>
        <fullName evidence="1">AB hydrolase-1 domain-containing protein</fullName>
    </recommendedName>
</protein>
<feature type="non-terminal residue" evidence="2">
    <location>
        <position position="1"/>
    </location>
</feature>
<dbReference type="InterPro" id="IPR050228">
    <property type="entry name" value="Carboxylesterase_BioH"/>
</dbReference>